<dbReference type="Gene3D" id="3.30.40.10">
    <property type="entry name" value="Zinc/RING finger domain, C3HC4 (zinc finger)"/>
    <property type="match status" value="1"/>
</dbReference>
<dbReference type="Proteomes" id="UP000324639">
    <property type="component" value="Chromosome Bgt_-03"/>
</dbReference>
<accession>A0A9X9PRU5</accession>
<evidence type="ECO:0000259" key="12">
    <source>
        <dbReference type="PROSITE" id="PS51698"/>
    </source>
</evidence>
<evidence type="ECO:0000256" key="8">
    <source>
        <dbReference type="ARBA" id="ARBA00022786"/>
    </source>
</evidence>
<dbReference type="InterPro" id="IPR045132">
    <property type="entry name" value="UBE4"/>
</dbReference>
<evidence type="ECO:0000256" key="4">
    <source>
        <dbReference type="ARBA" id="ARBA00004906"/>
    </source>
</evidence>
<dbReference type="GO" id="GO:0000209">
    <property type="term" value="P:protein polyubiquitination"/>
    <property type="evidence" value="ECO:0007669"/>
    <property type="project" value="TreeGrafter"/>
</dbReference>
<dbReference type="GO" id="GO:0005737">
    <property type="term" value="C:cytoplasm"/>
    <property type="evidence" value="ECO:0007669"/>
    <property type="project" value="UniProtKB-SubCell"/>
</dbReference>
<reference evidence="13 14" key="1">
    <citation type="submission" date="2018-08" db="EMBL/GenBank/DDBJ databases">
        <authorList>
            <person name="Muller C M."/>
        </authorList>
    </citation>
    <scope>NUCLEOTIDE SEQUENCE [LARGE SCALE GENOMIC DNA]</scope>
</reference>
<sequence>MDENSPPHLETPDGPDKDNLEQIRKRRLEKLSAGQKPAQVTHSETSSSTSSESKNADKLNVQTTIKDITKAPEILSSHDFSTTNHAQSQEPRTSNVRSLTKKLAYEETIEQYENKILGHIFCITLDPELTYDASHHRLTMLPNLRRDLEEENDPVLLTRDRLDSAILEAASKVPADKCILDYLLPCFKRVTQILTTLRDASPTKLAILKEAERLCISYCIFAIEEPDIFGRNCNPERDSLVKYLLLEPSEDTSADPMFIMKLLRRFDEDDSVRSILTKTASDLSKKLSKLTMNDSHKSYSNALKVLCQDSRIVTAITQLQSFYIADEPAPSIEKNTFLGPFFHISPLQPEITLEYFSKAKTMNPRMINTAQETLRMTSQAHQRDLLEIINLFVRASVFSRNKTLDWFAYVINSNEKRRALRPDPAILSTDGFLLNVTSVLDGLCTPFMDSTFSKIDKIDIDYLRRNPRINIKKETKLNADQDASDEFYDVVVDGNSNFISEIFFLTMAAHYYGTGGTIAVLKSLDKDIGYLEQKISQLELERPKFAHTPHNLARFEEQLNKFRDVLDKSCSLKYACEAVLFDRTMQAKSLMFMRYVTVWLLRVATATDYTPEKHITLPLSSEIPDAFRFLPEYTLEDVVGSFIFIFRHVPDTAISAIGDELIVLCITFLVNSEYIKNPYLKAKLVSLLFFGTWPVYHQKNGVIGDALAGSKFSNEYLLHALMKFYIDVECTGAHTQFYDKFNIRYEIFQVIKCIWTNNIYQQRLIQESKTNTEFFLRFVNLLLNDATYVLDEALTKFPKIHDLQQELKTNNLLSPEQRIAQEEELRTAESQAQSYMQLTNETVSMMKLFTKSLSASFTMPEIVDRVAAMLDYTLDILAGPKSTNLKVDDMKKFQFEPRTLLSEFVDIFLNLGVSENFIRAVAQDGRSYKPSNFEAAYRILTRYNLKSPEEINAWKELTCRFARAKEEDDQDEEDLGQIPDEFLDPLLASLMHDPVLLPKSQQIIDRSTIRSHLLSDPNDPFNRQPLRIEEVIELPEMKNKILAWKQEAKAHAKASRQGAIDKMDTSDG</sequence>
<dbReference type="GO" id="GO:0005634">
    <property type="term" value="C:nucleus"/>
    <property type="evidence" value="ECO:0007669"/>
    <property type="project" value="UniProtKB-SubCell"/>
</dbReference>
<feature type="domain" description="U-box" evidence="12">
    <location>
        <begin position="977"/>
        <end position="1051"/>
    </location>
</feature>
<comment type="catalytic activity">
    <reaction evidence="1">
        <text>S-ubiquitinyl-[E2 ubiquitin-conjugating enzyme]-L-cysteine + [acceptor protein]-L-lysine = [E2 ubiquitin-conjugating enzyme]-L-cysteine + N(6)-ubiquitinyl-[acceptor protein]-L-lysine.</text>
        <dbReference type="EC" id="2.3.2.27"/>
    </reaction>
</comment>
<evidence type="ECO:0000256" key="10">
    <source>
        <dbReference type="ARBA" id="ARBA00023242"/>
    </source>
</evidence>
<evidence type="ECO:0000256" key="2">
    <source>
        <dbReference type="ARBA" id="ARBA00004123"/>
    </source>
</evidence>
<keyword evidence="7" id="KW-0808">Transferase</keyword>
<dbReference type="FunFam" id="3.30.40.10:FF:000055">
    <property type="entry name" value="Ubiquitin conjugation factor e4 a"/>
    <property type="match status" value="1"/>
</dbReference>
<keyword evidence="9" id="KW-0697">Rotamase</keyword>
<dbReference type="InterPro" id="IPR003613">
    <property type="entry name" value="Ubox_domain"/>
</dbReference>
<dbReference type="Pfam" id="PF10408">
    <property type="entry name" value="Ufd2P_core"/>
    <property type="match status" value="1"/>
</dbReference>
<evidence type="ECO:0000256" key="9">
    <source>
        <dbReference type="ARBA" id="ARBA00023110"/>
    </source>
</evidence>
<evidence type="ECO:0000313" key="14">
    <source>
        <dbReference type="Proteomes" id="UP000324639"/>
    </source>
</evidence>
<feature type="compositionally biased region" description="Basic and acidic residues" evidence="11">
    <location>
        <begin position="10"/>
        <end position="23"/>
    </location>
</feature>
<dbReference type="InterPro" id="IPR019474">
    <property type="entry name" value="Ub_conjug_fac_E4_core"/>
</dbReference>
<dbReference type="GO" id="GO:0003755">
    <property type="term" value="F:peptidyl-prolyl cis-trans isomerase activity"/>
    <property type="evidence" value="ECO:0007669"/>
    <property type="project" value="UniProtKB-KW"/>
</dbReference>
<dbReference type="GO" id="GO:0036503">
    <property type="term" value="P:ERAD pathway"/>
    <property type="evidence" value="ECO:0007669"/>
    <property type="project" value="InterPro"/>
</dbReference>
<keyword evidence="10" id="KW-0539">Nucleus</keyword>
<evidence type="ECO:0000256" key="5">
    <source>
        <dbReference type="ARBA" id="ARBA00007434"/>
    </source>
</evidence>
<comment type="similarity">
    <text evidence="5">Belongs to the ubiquitin conjugation factor E4 family.</text>
</comment>
<dbReference type="GO" id="GO:0006511">
    <property type="term" value="P:ubiquitin-dependent protein catabolic process"/>
    <property type="evidence" value="ECO:0007669"/>
    <property type="project" value="InterPro"/>
</dbReference>
<evidence type="ECO:0000256" key="3">
    <source>
        <dbReference type="ARBA" id="ARBA00004496"/>
    </source>
</evidence>
<dbReference type="GO" id="GO:0000151">
    <property type="term" value="C:ubiquitin ligase complex"/>
    <property type="evidence" value="ECO:0007669"/>
    <property type="project" value="InterPro"/>
</dbReference>
<keyword evidence="14" id="KW-1185">Reference proteome</keyword>
<keyword evidence="8" id="KW-0833">Ubl conjugation pathway</keyword>
<evidence type="ECO:0000256" key="1">
    <source>
        <dbReference type="ARBA" id="ARBA00000900"/>
    </source>
</evidence>
<dbReference type="SMART" id="SM00504">
    <property type="entry name" value="Ubox"/>
    <property type="match status" value="1"/>
</dbReference>
<feature type="compositionally biased region" description="Low complexity" evidence="11">
    <location>
        <begin position="43"/>
        <end position="53"/>
    </location>
</feature>
<dbReference type="InterPro" id="IPR013083">
    <property type="entry name" value="Znf_RING/FYVE/PHD"/>
</dbReference>
<evidence type="ECO:0000256" key="7">
    <source>
        <dbReference type="ARBA" id="ARBA00022679"/>
    </source>
</evidence>
<dbReference type="PROSITE" id="PS51698">
    <property type="entry name" value="U_BOX"/>
    <property type="match status" value="1"/>
</dbReference>
<dbReference type="Pfam" id="PF04564">
    <property type="entry name" value="U-box"/>
    <property type="match status" value="1"/>
</dbReference>
<comment type="subcellular location">
    <subcellularLocation>
        <location evidence="3">Cytoplasm</location>
    </subcellularLocation>
    <subcellularLocation>
        <location evidence="2">Nucleus</location>
    </subcellularLocation>
</comment>
<dbReference type="PANTHER" id="PTHR13931">
    <property type="entry name" value="UBIQUITINATION FACTOR E4"/>
    <property type="match status" value="1"/>
</dbReference>
<evidence type="ECO:0000256" key="11">
    <source>
        <dbReference type="SAM" id="MobiDB-lite"/>
    </source>
</evidence>
<organism evidence="13 14">
    <name type="scientific">Blumeria graminis f. sp. tritici</name>
    <dbReference type="NCBI Taxonomy" id="62690"/>
    <lineage>
        <taxon>Eukaryota</taxon>
        <taxon>Fungi</taxon>
        <taxon>Dikarya</taxon>
        <taxon>Ascomycota</taxon>
        <taxon>Pezizomycotina</taxon>
        <taxon>Leotiomycetes</taxon>
        <taxon>Erysiphales</taxon>
        <taxon>Erysiphaceae</taxon>
        <taxon>Blumeria</taxon>
    </lineage>
</organism>
<keyword evidence="9" id="KW-0413">Isomerase</keyword>
<evidence type="ECO:0000256" key="6">
    <source>
        <dbReference type="ARBA" id="ARBA00022490"/>
    </source>
</evidence>
<comment type="pathway">
    <text evidence="4">Protein modification; protein ubiquitination.</text>
</comment>
<evidence type="ECO:0000313" key="13">
    <source>
        <dbReference type="EMBL" id="VCU40722.1"/>
    </source>
</evidence>
<protein>
    <submittedName>
        <fullName evidence="13">Bgt-4544</fullName>
    </submittedName>
</protein>
<dbReference type="AlphaFoldDB" id="A0A9X9PRU5"/>
<dbReference type="EMBL" id="LR026986">
    <property type="protein sequence ID" value="VCU40722.1"/>
    <property type="molecule type" value="Genomic_DNA"/>
</dbReference>
<gene>
    <name evidence="13" type="ORF">BGT96224V316_LOCUS1973</name>
</gene>
<proteinExistence type="inferred from homology"/>
<dbReference type="GO" id="GO:0034450">
    <property type="term" value="F:ubiquitin-ubiquitin ligase activity"/>
    <property type="evidence" value="ECO:0007669"/>
    <property type="project" value="InterPro"/>
</dbReference>
<name>A0A9X9PRU5_BLUGR</name>
<dbReference type="SUPFAM" id="SSF57850">
    <property type="entry name" value="RING/U-box"/>
    <property type="match status" value="1"/>
</dbReference>
<keyword evidence="6" id="KW-0963">Cytoplasm</keyword>
<feature type="region of interest" description="Disordered" evidence="11">
    <location>
        <begin position="1"/>
        <end position="60"/>
    </location>
</feature>
<dbReference type="PANTHER" id="PTHR13931:SF2">
    <property type="entry name" value="UBIQUITIN CONJUGATION FACTOR E4 B"/>
    <property type="match status" value="1"/>
</dbReference>